<comment type="caution">
    <text evidence="2">The sequence shown here is derived from an EMBL/GenBank/DDBJ whole genome shotgun (WGS) entry which is preliminary data.</text>
</comment>
<reference evidence="2 3" key="1">
    <citation type="submission" date="2021-07" db="EMBL/GenBank/DDBJ databases">
        <title>Genome data of Colletotrichum spaethianum.</title>
        <authorList>
            <person name="Utami Y.D."/>
            <person name="Hiruma K."/>
        </authorList>
    </citation>
    <scope>NUCLEOTIDE SEQUENCE [LARGE SCALE GENOMIC DNA]</scope>
    <source>
        <strain evidence="2 3">MAFF 242679</strain>
    </source>
</reference>
<name>A0AA37LZK6_9PEZI</name>
<proteinExistence type="predicted"/>
<feature type="domain" description="DUF6603" evidence="1">
    <location>
        <begin position="2"/>
        <end position="76"/>
    </location>
</feature>
<dbReference type="EMBL" id="BPPX01000053">
    <property type="protein sequence ID" value="GJC90444.1"/>
    <property type="molecule type" value="Genomic_DNA"/>
</dbReference>
<sequence>MAAELTVTALDMLDITTVLLAQWSPQLQFHVLGVATADILNAKADVKLAHVELGFLASVDVPNGLFSVDAQLPPSS</sequence>
<dbReference type="InterPro" id="IPR046538">
    <property type="entry name" value="DUF6603"/>
</dbReference>
<protein>
    <recommendedName>
        <fullName evidence="1">DUF6603 domain-containing protein</fullName>
    </recommendedName>
</protein>
<dbReference type="Pfam" id="PF20248">
    <property type="entry name" value="DUF6603"/>
    <property type="match status" value="1"/>
</dbReference>
<evidence type="ECO:0000313" key="2">
    <source>
        <dbReference type="EMBL" id="GJC90444.1"/>
    </source>
</evidence>
<dbReference type="AlphaFoldDB" id="A0AA37LZK6"/>
<organism evidence="2 3">
    <name type="scientific">Colletotrichum liriopes</name>
    <dbReference type="NCBI Taxonomy" id="708192"/>
    <lineage>
        <taxon>Eukaryota</taxon>
        <taxon>Fungi</taxon>
        <taxon>Dikarya</taxon>
        <taxon>Ascomycota</taxon>
        <taxon>Pezizomycotina</taxon>
        <taxon>Sordariomycetes</taxon>
        <taxon>Hypocreomycetidae</taxon>
        <taxon>Glomerellales</taxon>
        <taxon>Glomerellaceae</taxon>
        <taxon>Colletotrichum</taxon>
        <taxon>Colletotrichum spaethianum species complex</taxon>
    </lineage>
</organism>
<keyword evidence="3" id="KW-1185">Reference proteome</keyword>
<evidence type="ECO:0000259" key="1">
    <source>
        <dbReference type="Pfam" id="PF20248"/>
    </source>
</evidence>
<evidence type="ECO:0000313" key="3">
    <source>
        <dbReference type="Proteomes" id="UP001055172"/>
    </source>
</evidence>
<dbReference type="Proteomes" id="UP001055172">
    <property type="component" value="Unassembled WGS sequence"/>
</dbReference>
<gene>
    <name evidence="2" type="ORF">ColLi_13282</name>
</gene>
<accession>A0AA37LZK6</accession>